<sequence length="48" mass="5319">MDHRLRLRRELPAVASPDTTNEDLGEDELPCLEQVIQNVGMVAQCSAP</sequence>
<evidence type="ECO:0000313" key="2">
    <source>
        <dbReference type="EMBL" id="CAA9360971.1"/>
    </source>
</evidence>
<protein>
    <submittedName>
        <fullName evidence="2">Uncharacterized protein</fullName>
    </submittedName>
</protein>
<feature type="compositionally biased region" description="Basic and acidic residues" evidence="1">
    <location>
        <begin position="1"/>
        <end position="11"/>
    </location>
</feature>
<name>A0A6J4MJ07_9CHLR</name>
<organism evidence="2">
    <name type="scientific">uncultured Chloroflexia bacterium</name>
    <dbReference type="NCBI Taxonomy" id="1672391"/>
    <lineage>
        <taxon>Bacteria</taxon>
        <taxon>Bacillati</taxon>
        <taxon>Chloroflexota</taxon>
        <taxon>Chloroflexia</taxon>
        <taxon>environmental samples</taxon>
    </lineage>
</organism>
<gene>
    <name evidence="2" type="ORF">AVDCRST_MAG93-7651</name>
</gene>
<dbReference type="AlphaFoldDB" id="A0A6J4MJ07"/>
<feature type="region of interest" description="Disordered" evidence="1">
    <location>
        <begin position="1"/>
        <end position="26"/>
    </location>
</feature>
<accession>A0A6J4MJ07</accession>
<reference evidence="2" key="1">
    <citation type="submission" date="2020-02" db="EMBL/GenBank/DDBJ databases">
        <authorList>
            <person name="Meier V. D."/>
        </authorList>
    </citation>
    <scope>NUCLEOTIDE SEQUENCE</scope>
    <source>
        <strain evidence="2">AVDCRST_MAG93</strain>
    </source>
</reference>
<evidence type="ECO:0000256" key="1">
    <source>
        <dbReference type="SAM" id="MobiDB-lite"/>
    </source>
</evidence>
<dbReference type="EMBL" id="CADCTR010002575">
    <property type="protein sequence ID" value="CAA9360971.1"/>
    <property type="molecule type" value="Genomic_DNA"/>
</dbReference>
<proteinExistence type="predicted"/>